<dbReference type="InterPro" id="IPR055060">
    <property type="entry name" value="ACOX_C_alpha1"/>
</dbReference>
<dbReference type="InterPro" id="IPR035892">
    <property type="entry name" value="C2_domain_sf"/>
</dbReference>
<dbReference type="STRING" id="1611254.A0A2G5VR51"/>
<dbReference type="EMBL" id="PDUG01000001">
    <property type="protein sequence ID" value="PIC54248.1"/>
    <property type="molecule type" value="Genomic_DNA"/>
</dbReference>
<evidence type="ECO:0000256" key="9">
    <source>
        <dbReference type="ARBA" id="ARBA00022832"/>
    </source>
</evidence>
<dbReference type="Gene3D" id="2.60.40.150">
    <property type="entry name" value="C2 domain"/>
    <property type="match status" value="1"/>
</dbReference>
<feature type="region of interest" description="Disordered" evidence="15">
    <location>
        <begin position="1076"/>
        <end position="1113"/>
    </location>
</feature>
<dbReference type="PROSITE" id="PS51651">
    <property type="entry name" value="DOCKER"/>
    <property type="match status" value="1"/>
</dbReference>
<comment type="cofactor">
    <cofactor evidence="1">
        <name>FAD</name>
        <dbReference type="ChEBI" id="CHEBI:57692"/>
    </cofactor>
</comment>
<dbReference type="InterPro" id="IPR029320">
    <property type="entry name" value="Acyl-CoA_ox_N"/>
</dbReference>
<evidence type="ECO:0000259" key="16">
    <source>
        <dbReference type="PROSITE" id="PS50003"/>
    </source>
</evidence>
<feature type="compositionally biased region" description="Pro residues" evidence="15">
    <location>
        <begin position="2144"/>
        <end position="2167"/>
    </location>
</feature>
<comment type="similarity">
    <text evidence="14">Belongs to the DOCK family.</text>
</comment>
<dbReference type="InterPro" id="IPR026791">
    <property type="entry name" value="DOCK"/>
</dbReference>
<feature type="domain" description="C2 DOCK-type" evidence="17">
    <location>
        <begin position="1431"/>
        <end position="1618"/>
    </location>
</feature>
<feature type="domain" description="DOCKER" evidence="18">
    <location>
        <begin position="2529"/>
        <end position="2969"/>
    </location>
</feature>
<evidence type="ECO:0000256" key="13">
    <source>
        <dbReference type="ARBA" id="ARBA00023140"/>
    </source>
</evidence>
<keyword evidence="9" id="KW-0276">Fatty acid metabolism</keyword>
<dbReference type="Gene3D" id="2.40.110.10">
    <property type="entry name" value="Butyryl-CoA Dehydrogenase, subunit A, domain 2"/>
    <property type="match status" value="1"/>
</dbReference>
<dbReference type="InterPro" id="IPR046770">
    <property type="entry name" value="DOCKER_Lobe_B"/>
</dbReference>
<organism evidence="19 20">
    <name type="scientific">Caenorhabditis nigoni</name>
    <dbReference type="NCBI Taxonomy" id="1611254"/>
    <lineage>
        <taxon>Eukaryota</taxon>
        <taxon>Metazoa</taxon>
        <taxon>Ecdysozoa</taxon>
        <taxon>Nematoda</taxon>
        <taxon>Chromadorea</taxon>
        <taxon>Rhabditida</taxon>
        <taxon>Rhabditina</taxon>
        <taxon>Rhabditomorpha</taxon>
        <taxon>Rhabditoidea</taxon>
        <taxon>Rhabditidae</taxon>
        <taxon>Peloderinae</taxon>
        <taxon>Caenorhabditis</taxon>
    </lineage>
</organism>
<feature type="region of interest" description="Disordered" evidence="15">
    <location>
        <begin position="987"/>
        <end position="1051"/>
    </location>
</feature>
<comment type="similarity">
    <text evidence="4">Belongs to the acyl-CoA oxidase family.</text>
</comment>
<dbReference type="FunFam" id="1.20.140.10:FF:000013">
    <property type="entry name" value="Acyl-coenzyme A oxidase"/>
    <property type="match status" value="1"/>
</dbReference>
<dbReference type="Pfam" id="PF22924">
    <property type="entry name" value="ACOX_C_alpha1"/>
    <property type="match status" value="1"/>
</dbReference>
<dbReference type="Gene3D" id="1.20.58.740">
    <property type="match status" value="1"/>
</dbReference>
<evidence type="ECO:0000256" key="11">
    <source>
        <dbReference type="ARBA" id="ARBA00023002"/>
    </source>
</evidence>
<feature type="domain" description="PH" evidence="16">
    <location>
        <begin position="864"/>
        <end position="974"/>
    </location>
</feature>
<evidence type="ECO:0000256" key="5">
    <source>
        <dbReference type="ARBA" id="ARBA00022630"/>
    </source>
</evidence>
<keyword evidence="5" id="KW-0285">Flavoprotein</keyword>
<feature type="compositionally biased region" description="Low complexity" evidence="15">
    <location>
        <begin position="2124"/>
        <end position="2143"/>
    </location>
</feature>
<keyword evidence="10" id="KW-0067">ATP-binding</keyword>
<dbReference type="Pfam" id="PF01756">
    <property type="entry name" value="ACOX"/>
    <property type="match status" value="1"/>
</dbReference>
<dbReference type="CDD" id="cd11684">
    <property type="entry name" value="DHR2_DOCK"/>
    <property type="match status" value="1"/>
</dbReference>
<keyword evidence="11" id="KW-0560">Oxidoreductase</keyword>
<evidence type="ECO:0000256" key="8">
    <source>
        <dbReference type="ARBA" id="ARBA00022827"/>
    </source>
</evidence>
<dbReference type="PANTHER" id="PTHR23317">
    <property type="entry name" value="DEDICATOR OF CYTOKINESIS DOCK"/>
    <property type="match status" value="1"/>
</dbReference>
<evidence type="ECO:0000256" key="15">
    <source>
        <dbReference type="SAM" id="MobiDB-lite"/>
    </source>
</evidence>
<dbReference type="Pfam" id="PF20422">
    <property type="entry name" value="DHR-2_Lobe_B"/>
    <property type="match status" value="1"/>
</dbReference>
<feature type="compositionally biased region" description="Low complexity" evidence="15">
    <location>
        <begin position="996"/>
        <end position="1016"/>
    </location>
</feature>
<keyword evidence="13" id="KW-0576">Peroxisome</keyword>
<feature type="region of interest" description="Disordered" evidence="15">
    <location>
        <begin position="2121"/>
        <end position="2172"/>
    </location>
</feature>
<evidence type="ECO:0000259" key="17">
    <source>
        <dbReference type="PROSITE" id="PS51650"/>
    </source>
</evidence>
<comment type="subcellular location">
    <subcellularLocation>
        <location evidence="2">Peroxisome</location>
    </subcellularLocation>
</comment>
<dbReference type="InterPro" id="IPR046769">
    <property type="entry name" value="DOCKER_Lobe_A"/>
</dbReference>
<dbReference type="SUPFAM" id="SSF56645">
    <property type="entry name" value="Acyl-CoA dehydrogenase NM domain-like"/>
    <property type="match status" value="1"/>
</dbReference>
<feature type="compositionally biased region" description="Polar residues" evidence="15">
    <location>
        <begin position="1076"/>
        <end position="1096"/>
    </location>
</feature>
<dbReference type="InterPro" id="IPR046373">
    <property type="entry name" value="Acyl-CoA_Oxase/DH_mid-dom_sf"/>
</dbReference>
<name>A0A2G5VR51_9PELO</name>
<feature type="region of interest" description="Disordered" evidence="15">
    <location>
        <begin position="2427"/>
        <end position="2446"/>
    </location>
</feature>
<feature type="region of interest" description="Disordered" evidence="15">
    <location>
        <begin position="658"/>
        <end position="679"/>
    </location>
</feature>
<evidence type="ECO:0000256" key="7">
    <source>
        <dbReference type="ARBA" id="ARBA00022741"/>
    </source>
</evidence>
<dbReference type="GO" id="GO:0005777">
    <property type="term" value="C:peroxisome"/>
    <property type="evidence" value="ECO:0007669"/>
    <property type="project" value="UniProtKB-SubCell"/>
</dbReference>
<dbReference type="Gene3D" id="1.20.140.10">
    <property type="entry name" value="Butyryl-CoA Dehydrogenase, subunit A, domain 3"/>
    <property type="match status" value="2"/>
</dbReference>
<comment type="pathway">
    <text evidence="3">Lipid metabolism; peroxisomal fatty acid beta-oxidation.</text>
</comment>
<evidence type="ECO:0000259" key="18">
    <source>
        <dbReference type="PROSITE" id="PS51651"/>
    </source>
</evidence>
<feature type="compositionally biased region" description="Polar residues" evidence="15">
    <location>
        <begin position="1023"/>
        <end position="1037"/>
    </location>
</feature>
<dbReference type="Pfam" id="PF11878">
    <property type="entry name" value="DOCK_C-D_N"/>
    <property type="match status" value="1"/>
</dbReference>
<dbReference type="InterPro" id="IPR021816">
    <property type="entry name" value="DOCK_C/D_N"/>
</dbReference>
<sequence>MSTLNKSIEPGDNPDITEERLSGTFDTNAMAAVIYGSDKFAQRRREISEAISRIPELADSAPLPFLDRFEKVTEGSRKLSVILENINKLIDPSSYEEGLHLYTEVMGMEGHPLALHEVMFIPALIAQASDEQHEKWLGRAQRREIIGCYAQTEMGHGSNLRALETTATFDITTQEFILNSPTITSLKWWPGALGKSANWAVVVANLIIHDKNYGPHPFMVQLRDEDSHEPLPGITVGDIGPKMAFNGGDNGFLGFKNFRIPRGYLLNRHAKVEADGRYVKPPHAKINHSAMIRVRSHMATGQGALLAHALVIAVRYSAVRRQGYLEDKSREVKVLDYQTQQHRLFPSIARAYAFIFCGFETIRLYDQLLIDVQNGNTSGMADLHALTSGLKSVVTHQTGEGIEQARMACGGHGYSMASYISEIYGVAIGGCTYEGENMVMLLQLARYLVKSIEMIQNGKSKELGPMVAYLAEKESKIDLNLGPNEYLKVFQYAARNQTWRATEKYQKLIEKGESKDVAWNNCAVEMTRASRLHTRLYIMSTFINHVGSIVDQKVKKVLIDLLNVHVTYEVMDIGIYVQGLLSSSQMDLIRNQLYVSLDTIRPNAVSLVDSFQISDMQLRSKVMKIQKVWTLIGKTQGIPMLTTPKYNPLVLNIDEMRSSTARSGSNSTDDRRSVVSGNSSTASTLVADSLASGKTATSQLRKFTAGVGRPGLAREARDAVRAALVAQNPLRKAPISEPVDYEKFINERSIQLENDPQREIVLCPRDDIEESSIQQECETAIPMVKPSDIKQAKWLLTREALRFYTQPHRSVTFNYAKFSGDYSANNASSCIENETLSSLVFESDMALEDERAAYGASLGIGSVGIVKEGNLNILKSDTPTFIDNLKSSASKKRYCILRRLEGGECTFEIRKTASEAPKIAPLKIGSAHIKSTKKGKTVLEIRSGIDEKAGCILLESEETQILEDWLVALQTAIAWANKEDALSISSELDKGGTSKSSDTNNAVATSSSSSAINGKSKGADTESIGSEDSSNSRTSEMQPWRGRNSAARALQPPIVDRRNMFSLYYRLQPLPSPSFDPSTILQASQGTKRPSYTEIPSFSPVKMRKSSSLKRETPQKSIHQNPLLISIEFHGISIRLPNQNGILQQIEPFFVRFFVFDALDGRRICEEFQILVNGDDLHVSEPVFDASCLVNGIKRSLLVERTANRALLQLPTTTLNHKDLWLVVRVDRGLSADTGADLYMKPQKNGEAYSRNYSTPFPTLLNSSRSSSDPKTVAKLQKTISQSMTRLAGHRQRFAWTAKPLFPEFRSDVFNTSGSTSSTLTSPTTVSGWSRTSSDCLQLFRCEPNRYSDVDLQKSLLEFSKLEKQSKLMVPNASISVAVNTRASITDYFNRVNPSLYPLNPWKPDESKGGPPVFQLQSFGDQPSHPHTTLTNLLYVYPMSLKYDSQKAFSKARNISCNVRFVRGDQAIPEKAMVDRMSPSGPYCISSTCSIQHHQQNPVFGEEMKAQLPLNLTTSDHLLFSFSHISVAGNSNLKSSESTETAIGYSWLPLVWKKDRLIMDSDEQEFALPVACDLPTNYYRSKPTGMAGKGFSFQEESHLSEVRWVDQKPLFRVRLRLCSSVFTTDSKLQTFFQACDRLSAKGIIGDAADSLKRMVKSKSSSPPSDLQQQHPRSCSPIADSMQRSLSLEDPDQHPHMKHLLQAIRLLSDVPFDRLLVYFPIVLGRLFAILPQAPTDQLAIATLRSIISICDLCQQNGRPRVVRRFVRHNFSDAAAREQFVSHDATIYAVICRHLPTLMREMQSEPPEELSKLYRQLWVLTDAVVASMSQTICAEQLNKISQRDRFPPEILEQMGHLLEVAVPQIVLKHKEMKEESRCANLALAYFTRFALSFVDRGVVFRWIHFYISRLDDTDFRALRDYKTDLLEILCLHEHFVPLNLPVLINCSSQIQRLNYSGGVIDSQMQTTNSSGAGFLSRFFNQIFNTPTLETNETDRYASCSGEWHLSPSFAQNHFIVGLLMQELVACIRETKDYRKRPISLLRNLLAKHSFDKRYGDMTIQRRISMLYAPVLTFALDHLHELIYEDSEDVDATPTGYRSFPTHHMATSASAKSILRSSGANRYTEFSRGSPVRTSSPVPSTHSTPSSRPPQMPPPPPIGGQKTVPPPPSSSTPLVEKLTEDEIQDILVCCVFILQRMPKRILAALWSENDGANAEKMIKLLELIVDVFRYRGKEHALRRTAANSKTRSQFTLNLPGRASATNRMSAEMMDEDPNASGSTNSIPFRVLQLVNLSQEVALIVLDVAQTFAHQLAASQRHRHWPHSESLFHSLLSLHLRLADEHWSESVRLHVIAGLALFVNLFRARLFEGGPLEPLYMLIEKVLIQMASRLPAVQAAAAALLQLILRNGYEVAQGYFASQILAQSVSPSTKINNQANGGRKGVSSERLGRPGSQTGVALARLLGFQSVLSNSAAFERGLSAVEALVDQRKATSFDLAVLDLLRQLRGVMTATVALKDAANDPIRLADLHLQLADSYRGSAALRSAWFDTLAELYEQDRWFAEAAVCHAHSVAIIARELEERKELEVDWRVFEWINNQISETEQSQGGDAGNVQPAGFTTENLGAKIDKTAAALMLAERFEAVGPLYRLIVPVLERNMNFTSLVSVYAELQQTYSRAAEVRSSGKRHLGTYFRVRFYGENHFKQEHNTDWIYREMGLTSLAAFALEIKEKCQRQVGHDRVQIEANEHLDMAKIDPTVAYVQITHVEPSISEDSATPRPPTVSNDFLLHTNLSEFSYECAMVENERKLSKEPAIHEQILKRTVIRVSSGGFPSARRRLPVISVNYEQFSPLEFACQKLNTKAEQIRKTLSAAANGRRLDVKGLQLLLQGAVLPTVNAGPLAYAEVFTKDEQREKYGDEAIVKLRESFRNLMSACQLAIEANASAIGSDQQTYHEVLVSSFDAMHERLQTFFGASLRGNLEPDPSQLPRSAMHILDMMGGVRN</sequence>
<proteinExistence type="inferred from homology"/>
<dbReference type="SUPFAM" id="SSF47203">
    <property type="entry name" value="Acyl-CoA dehydrogenase C-terminal domain-like"/>
    <property type="match status" value="2"/>
</dbReference>
<keyword evidence="12" id="KW-0443">Lipid metabolism</keyword>
<dbReference type="Gene3D" id="1.10.540.10">
    <property type="entry name" value="Acyl-CoA dehydrogenase/oxidase, N-terminal domain"/>
    <property type="match status" value="1"/>
</dbReference>
<reference evidence="20" key="1">
    <citation type="submission" date="2017-10" db="EMBL/GenBank/DDBJ databases">
        <title>Rapid genome shrinkage in a self-fertile nematode reveals novel sperm competition proteins.</title>
        <authorList>
            <person name="Yin D."/>
            <person name="Schwarz E.M."/>
            <person name="Thomas C.G."/>
            <person name="Felde R.L."/>
            <person name="Korf I.F."/>
            <person name="Cutter A.D."/>
            <person name="Schartner C.M."/>
            <person name="Ralston E.J."/>
            <person name="Meyer B.J."/>
            <person name="Haag E.S."/>
        </authorList>
    </citation>
    <scope>NUCLEOTIDE SEQUENCE [LARGE SCALE GENOMIC DNA]</scope>
    <source>
        <strain evidence="20">JU1422</strain>
    </source>
</reference>
<dbReference type="InterPro" id="IPR001849">
    <property type="entry name" value="PH_domain"/>
</dbReference>
<evidence type="ECO:0000256" key="12">
    <source>
        <dbReference type="ARBA" id="ARBA00023098"/>
    </source>
</evidence>
<dbReference type="Pfam" id="PF14749">
    <property type="entry name" value="Acyl-CoA_ox_N"/>
    <property type="match status" value="1"/>
</dbReference>
<evidence type="ECO:0000313" key="20">
    <source>
        <dbReference type="Proteomes" id="UP000230233"/>
    </source>
</evidence>
<evidence type="ECO:0000256" key="1">
    <source>
        <dbReference type="ARBA" id="ARBA00001974"/>
    </source>
</evidence>
<dbReference type="InterPro" id="IPR002655">
    <property type="entry name" value="Acyl-CoA_oxidase_C"/>
</dbReference>
<dbReference type="InterPro" id="IPR027357">
    <property type="entry name" value="DOCKER_dom"/>
</dbReference>
<keyword evidence="20" id="KW-1185">Reference proteome</keyword>
<dbReference type="GO" id="GO:0005085">
    <property type="term" value="F:guanyl-nucleotide exchange factor activity"/>
    <property type="evidence" value="ECO:0007669"/>
    <property type="project" value="UniProtKB-KW"/>
</dbReference>
<dbReference type="GO" id="GO:0050660">
    <property type="term" value="F:flavin adenine dinucleotide binding"/>
    <property type="evidence" value="ECO:0007669"/>
    <property type="project" value="InterPro"/>
</dbReference>
<dbReference type="InterPro" id="IPR037069">
    <property type="entry name" value="AcylCoA_DH/ox_N_sf"/>
</dbReference>
<evidence type="ECO:0000256" key="3">
    <source>
        <dbReference type="ARBA" id="ARBA00004846"/>
    </source>
</evidence>
<dbReference type="InterPro" id="IPR046773">
    <property type="entry name" value="DOCKER_Lobe_C"/>
</dbReference>
<evidence type="ECO:0000256" key="6">
    <source>
        <dbReference type="ARBA" id="ARBA00022658"/>
    </source>
</evidence>
<accession>A0A2G5VR51</accession>
<dbReference type="PROSITE" id="PS51650">
    <property type="entry name" value="C2_DOCK"/>
    <property type="match status" value="1"/>
</dbReference>
<dbReference type="FunFam" id="2.40.110.10:FF:000003">
    <property type="entry name" value="Acyl-coenzyme A oxidase"/>
    <property type="match status" value="1"/>
</dbReference>
<feature type="region of interest" description="Disordered" evidence="15">
    <location>
        <begin position="1654"/>
        <end position="1674"/>
    </location>
</feature>
<dbReference type="InterPro" id="IPR036250">
    <property type="entry name" value="AcylCo_DH-like_C"/>
</dbReference>
<dbReference type="FunFam" id="1.20.140.10:FF:000005">
    <property type="entry name" value="Acyl-coenzyme A oxidase"/>
    <property type="match status" value="1"/>
</dbReference>
<dbReference type="InterPro" id="IPR009100">
    <property type="entry name" value="AcylCoA_DH/oxidase_NM_dom_sf"/>
</dbReference>
<evidence type="ECO:0000256" key="14">
    <source>
        <dbReference type="PROSITE-ProRule" id="PRU00983"/>
    </source>
</evidence>
<evidence type="ECO:0000256" key="2">
    <source>
        <dbReference type="ARBA" id="ARBA00004275"/>
    </source>
</evidence>
<protein>
    <submittedName>
        <fullName evidence="19">Uncharacterized protein</fullName>
    </submittedName>
</protein>
<dbReference type="Pfam" id="PF06920">
    <property type="entry name" value="DHR-2_Lobe_A"/>
    <property type="match status" value="1"/>
</dbReference>
<dbReference type="PROSITE" id="PS50003">
    <property type="entry name" value="PH_DOMAIN"/>
    <property type="match status" value="1"/>
</dbReference>
<dbReference type="FunFam" id="1.10.540.10:FF:000006">
    <property type="entry name" value="Acyl-coenzyme A oxidase"/>
    <property type="match status" value="1"/>
</dbReference>
<keyword evidence="7" id="KW-0547">Nucleotide-binding</keyword>
<dbReference type="GO" id="GO:0003997">
    <property type="term" value="F:acyl-CoA oxidase activity"/>
    <property type="evidence" value="ECO:0007669"/>
    <property type="project" value="InterPro"/>
</dbReference>
<dbReference type="GO" id="GO:0006635">
    <property type="term" value="P:fatty acid beta-oxidation"/>
    <property type="evidence" value="ECO:0007669"/>
    <property type="project" value="InterPro"/>
</dbReference>
<comment type="caution">
    <text evidence="19">The sequence shown here is derived from an EMBL/GenBank/DDBJ whole genome shotgun (WGS) entry which is preliminary data.</text>
</comment>
<dbReference type="Pfam" id="PF20421">
    <property type="entry name" value="DHR-2_Lobe_C"/>
    <property type="match status" value="1"/>
</dbReference>
<dbReference type="OrthoDB" id="47328at2759"/>
<dbReference type="Pfam" id="PF14429">
    <property type="entry name" value="DOCK-C2"/>
    <property type="match status" value="1"/>
</dbReference>
<dbReference type="Gene3D" id="1.25.40.410">
    <property type="match status" value="1"/>
</dbReference>
<dbReference type="PANTHER" id="PTHR23317:SF26">
    <property type="entry name" value="ZIZIMIN, ISOFORM K"/>
    <property type="match status" value="1"/>
</dbReference>
<dbReference type="InterPro" id="IPR043162">
    <property type="entry name" value="DOCK_C_lobe_C"/>
</dbReference>
<dbReference type="InterPro" id="IPR043161">
    <property type="entry name" value="DOCK_C_lobe_A"/>
</dbReference>
<evidence type="ECO:0000313" key="19">
    <source>
        <dbReference type="EMBL" id="PIC54248.1"/>
    </source>
</evidence>
<keyword evidence="6" id="KW-0344">Guanine-nucleotide releasing factor</keyword>
<dbReference type="GO" id="GO:0005524">
    <property type="term" value="F:ATP binding"/>
    <property type="evidence" value="ECO:0007669"/>
    <property type="project" value="UniProtKB-KW"/>
</dbReference>
<dbReference type="GO" id="GO:0007264">
    <property type="term" value="P:small GTPase-mediated signal transduction"/>
    <property type="evidence" value="ECO:0007669"/>
    <property type="project" value="InterPro"/>
</dbReference>
<dbReference type="Proteomes" id="UP000230233">
    <property type="component" value="Chromosome I"/>
</dbReference>
<gene>
    <name evidence="19" type="primary">Cni-F22G12.5</name>
    <name evidence="19" type="synonym">Cnig_chr_I.g3574</name>
    <name evidence="19" type="ORF">B9Z55_003574</name>
</gene>
<feature type="compositionally biased region" description="Polar residues" evidence="15">
    <location>
        <begin position="1657"/>
        <end position="1672"/>
    </location>
</feature>
<feature type="compositionally biased region" description="Polar residues" evidence="15">
    <location>
        <begin position="658"/>
        <end position="667"/>
    </location>
</feature>
<keyword evidence="8" id="KW-0274">FAD</keyword>
<evidence type="ECO:0000256" key="10">
    <source>
        <dbReference type="ARBA" id="ARBA00022840"/>
    </source>
</evidence>
<dbReference type="InterPro" id="IPR027007">
    <property type="entry name" value="C2_DOCK-type_domain"/>
</dbReference>
<evidence type="ECO:0000256" key="4">
    <source>
        <dbReference type="ARBA" id="ARBA00006288"/>
    </source>
</evidence>